<dbReference type="Proteomes" id="UP001142325">
    <property type="component" value="Unassembled WGS sequence"/>
</dbReference>
<reference evidence="2" key="2">
    <citation type="submission" date="2023-01" db="EMBL/GenBank/DDBJ databases">
        <authorList>
            <person name="Sun Q."/>
            <person name="Evtushenko L."/>
        </authorList>
    </citation>
    <scope>NUCLEOTIDE SEQUENCE</scope>
    <source>
        <strain evidence="2">VKM Ac-1958</strain>
    </source>
</reference>
<name>A0A9W6M854_9MICO</name>
<reference evidence="2" key="1">
    <citation type="journal article" date="2014" name="Int. J. Syst. Evol. Microbiol.">
        <title>Complete genome sequence of Corynebacterium casei LMG S-19264T (=DSM 44701T), isolated from a smear-ripened cheese.</title>
        <authorList>
            <consortium name="US DOE Joint Genome Institute (JGI-PGF)"/>
            <person name="Walter F."/>
            <person name="Albersmeier A."/>
            <person name="Kalinowski J."/>
            <person name="Ruckert C."/>
        </authorList>
    </citation>
    <scope>NUCLEOTIDE SEQUENCE</scope>
    <source>
        <strain evidence="2">VKM Ac-1958</strain>
    </source>
</reference>
<keyword evidence="3" id="KW-1185">Reference proteome</keyword>
<protein>
    <submittedName>
        <fullName evidence="2">Uncharacterized protein</fullName>
    </submittedName>
</protein>
<gene>
    <name evidence="2" type="ORF">GCM10017596_08930</name>
</gene>
<sequence>MVSPDVRRDVGEDREGREHDRTFLCDGLSGPCGTARQRQQRKRAHSDSNTVVKIFRHTENLDFRHTENNRSARIQGTAAIGIRVKATSSQSAAAAQRQSTRTSSPASRSLVQAKRSRMAGEPSSTRGT</sequence>
<dbReference type="AlphaFoldDB" id="A0A9W6M854"/>
<comment type="caution">
    <text evidence="2">The sequence shown here is derived from an EMBL/GenBank/DDBJ whole genome shotgun (WGS) entry which is preliminary data.</text>
</comment>
<feature type="compositionally biased region" description="Basic and acidic residues" evidence="1">
    <location>
        <begin position="1"/>
        <end position="23"/>
    </location>
</feature>
<feature type="compositionally biased region" description="Low complexity" evidence="1">
    <location>
        <begin position="86"/>
        <end position="104"/>
    </location>
</feature>
<feature type="region of interest" description="Disordered" evidence="1">
    <location>
        <begin position="1"/>
        <end position="50"/>
    </location>
</feature>
<organism evidence="2 3">
    <name type="scientific">Microbacterium keratanolyticum</name>
    <dbReference type="NCBI Taxonomy" id="67574"/>
    <lineage>
        <taxon>Bacteria</taxon>
        <taxon>Bacillati</taxon>
        <taxon>Actinomycetota</taxon>
        <taxon>Actinomycetes</taxon>
        <taxon>Micrococcales</taxon>
        <taxon>Microbacteriaceae</taxon>
        <taxon>Microbacterium</taxon>
    </lineage>
</organism>
<proteinExistence type="predicted"/>
<dbReference type="EMBL" id="BSET01000001">
    <property type="protein sequence ID" value="GLK01178.1"/>
    <property type="molecule type" value="Genomic_DNA"/>
</dbReference>
<accession>A0A9W6M854</accession>
<evidence type="ECO:0000313" key="2">
    <source>
        <dbReference type="EMBL" id="GLK01178.1"/>
    </source>
</evidence>
<evidence type="ECO:0000256" key="1">
    <source>
        <dbReference type="SAM" id="MobiDB-lite"/>
    </source>
</evidence>
<evidence type="ECO:0000313" key="3">
    <source>
        <dbReference type="Proteomes" id="UP001142325"/>
    </source>
</evidence>
<feature type="region of interest" description="Disordered" evidence="1">
    <location>
        <begin position="86"/>
        <end position="128"/>
    </location>
</feature>